<proteinExistence type="predicted"/>
<evidence type="ECO:0000313" key="2">
    <source>
        <dbReference type="Proteomes" id="UP001168821"/>
    </source>
</evidence>
<protein>
    <submittedName>
        <fullName evidence="1">Uncharacterized protein</fullName>
    </submittedName>
</protein>
<dbReference type="Proteomes" id="UP001168821">
    <property type="component" value="Unassembled WGS sequence"/>
</dbReference>
<gene>
    <name evidence="1" type="ORF">Zmor_004224</name>
</gene>
<dbReference type="AlphaFoldDB" id="A0AA38M090"/>
<comment type="caution">
    <text evidence="1">The sequence shown here is derived from an EMBL/GenBank/DDBJ whole genome shotgun (WGS) entry which is preliminary data.</text>
</comment>
<reference evidence="1" key="1">
    <citation type="journal article" date="2023" name="G3 (Bethesda)">
        <title>Whole genome assemblies of Zophobas morio and Tenebrio molitor.</title>
        <authorList>
            <person name="Kaur S."/>
            <person name="Stinson S.A."/>
            <person name="diCenzo G.C."/>
        </authorList>
    </citation>
    <scope>NUCLEOTIDE SEQUENCE</scope>
    <source>
        <strain evidence="1">QUZm001</strain>
    </source>
</reference>
<feature type="non-terminal residue" evidence="1">
    <location>
        <position position="1"/>
    </location>
</feature>
<sequence>TSSPEVTEASLEHVIQHLSLYAHSDITSIHINAFGALLCGLLSTITSLQSQSPSFRRLGRRSYRKLIGALEHLTGEQCSAQCHWQNEWDPRLLLVSIIAVPYSSNTEEEKLLLVKTLVNTYKVLREEKRPVHVSSRVTRRILKLCTHDVSFVTAFVEHNLLKEMRVVYGSVNKNSEAYVELLVCFVFAGKTLCQCSTGKSNNSNNSPSKFNLKTLPSHLAWSDYSVYSLGELLNVYSESQSIITKCHVVDLLAVKFLEDPLCFWSLRAKVNIAITEFLFADFPLFTYQLKKHSLNFLEKLCISRGLLFNKRYFKTTLHTKNSSENLVSAEFSLQAEFRMVAAWLRETTLTSAECIILLAAILRMADTHQVTIKELLSAGVFYILFARFYRPPEKISVCDNHVLPEDISDSIDVVNFDLIVSPYIPKQTRHVDIRILLVAMSSCFVTYFLSSGIELCQEVFLANNGLAITKKLSSQRVIYPSGLTVLCLLSEHDLRRTVLEQLFTISCLETTEVEFSTDECVELLAFVLSELSLFNPNIHKLNQIFWLLLNSSNSTCFAVRLKLLETLALILQRFPNAALLSVYL</sequence>
<accession>A0AA38M090</accession>
<dbReference type="EMBL" id="JALNTZ010000135">
    <property type="protein sequence ID" value="KAJ3636400.1"/>
    <property type="molecule type" value="Genomic_DNA"/>
</dbReference>
<keyword evidence="2" id="KW-1185">Reference proteome</keyword>
<name>A0AA38M090_9CUCU</name>
<organism evidence="1 2">
    <name type="scientific">Zophobas morio</name>
    <dbReference type="NCBI Taxonomy" id="2755281"/>
    <lineage>
        <taxon>Eukaryota</taxon>
        <taxon>Metazoa</taxon>
        <taxon>Ecdysozoa</taxon>
        <taxon>Arthropoda</taxon>
        <taxon>Hexapoda</taxon>
        <taxon>Insecta</taxon>
        <taxon>Pterygota</taxon>
        <taxon>Neoptera</taxon>
        <taxon>Endopterygota</taxon>
        <taxon>Coleoptera</taxon>
        <taxon>Polyphaga</taxon>
        <taxon>Cucujiformia</taxon>
        <taxon>Tenebrionidae</taxon>
        <taxon>Zophobas</taxon>
    </lineage>
</organism>
<evidence type="ECO:0000313" key="1">
    <source>
        <dbReference type="EMBL" id="KAJ3636400.1"/>
    </source>
</evidence>